<accession>A0A060H3A7</accession>
<dbReference type="EMBL" id="CP006696">
    <property type="protein sequence ID" value="AIC11274.1"/>
    <property type="molecule type" value="Genomic_DNA"/>
</dbReference>
<dbReference type="Proteomes" id="UP000027215">
    <property type="component" value="Chromosome"/>
</dbReference>
<evidence type="ECO:0008006" key="3">
    <source>
        <dbReference type="Google" id="ProtNLM"/>
    </source>
</evidence>
<dbReference type="HOGENOM" id="CLU_545060_0_0_6"/>
<dbReference type="AlphaFoldDB" id="A0A060H3A7"/>
<organism evidence="1 2">
    <name type="scientific">Xylella fastidiosa subsp. sandyi Ann-1</name>
    <dbReference type="NCBI Taxonomy" id="155920"/>
    <lineage>
        <taxon>Bacteria</taxon>
        <taxon>Pseudomonadati</taxon>
        <taxon>Pseudomonadota</taxon>
        <taxon>Gammaproteobacteria</taxon>
        <taxon>Lysobacterales</taxon>
        <taxon>Lysobacteraceae</taxon>
        <taxon>Xylella</taxon>
    </lineage>
</organism>
<dbReference type="Pfam" id="PF13385">
    <property type="entry name" value="Laminin_G_3"/>
    <property type="match status" value="1"/>
</dbReference>
<dbReference type="PATRIC" id="fig|155920.8.peg.1671"/>
<name>A0A060H3A7_XYLFS</name>
<dbReference type="KEGG" id="xfs:D934_07175"/>
<dbReference type="InterPro" id="IPR013320">
    <property type="entry name" value="ConA-like_dom_sf"/>
</dbReference>
<dbReference type="RefSeq" id="WP_020852737.1">
    <property type="nucleotide sequence ID" value="NZ_CP006696.1"/>
</dbReference>
<dbReference type="Gene3D" id="2.60.120.200">
    <property type="match status" value="1"/>
</dbReference>
<gene>
    <name evidence="1" type="ORF">D934_07175</name>
</gene>
<protein>
    <recommendedName>
        <fullName evidence="3">LamG domain-containing protein</fullName>
    </recommendedName>
</protein>
<evidence type="ECO:0000313" key="1">
    <source>
        <dbReference type="EMBL" id="AIC11274.1"/>
    </source>
</evidence>
<dbReference type="SUPFAM" id="SSF49899">
    <property type="entry name" value="Concanavalin A-like lectins/glucanases"/>
    <property type="match status" value="1"/>
</dbReference>
<reference evidence="1 2" key="1">
    <citation type="submission" date="2013-08" db="EMBL/GenBank/DDBJ databases">
        <authorList>
            <person name="Stouthamer R."/>
            <person name="Nunney L."/>
        </authorList>
    </citation>
    <scope>NUCLEOTIDE SEQUENCE [LARGE SCALE GENOMIC DNA]</scope>
    <source>
        <strain evidence="2">ann-1</strain>
    </source>
</reference>
<sequence>MTTIPHNKEPFLDASGLVARSWRTYLSSLTQSDAATQLQRQIDQLRAAIPTDPPNGSNSALNVQLLATGSVDVTGTLSSGFVTLSLEGDTRIPEATSYYGTDAAGAKGWHPVPVVSVNGNTGSVLLKVGTLADVDASAIADKKALVWDASSNKHVYADTPSGGGGGSTGAMRIENITSVAATLTQSQAGSYLRFTYSGAKTVTVPPGLPVSSGVVTVLSNQSSGPLTLSAGASMTLNGSAGAFVLQQGEAATLVFLSSSEADVITASTTGQASYTTAICVAFNGKNQWGDIASLPSSVIGGTPHTILALYNPLGGFGSSGTRQAVFSGGALGTPQLRIGASSDETAFTYYESHADGSEPYGGIEGAGSGTAGRWTAHAGKYVAGRCYAATHTTPWTDSDPSGTPSTTPTLVPPFTIARRYNAGSPDRYFNGYLHSLGVFNRALSSVEITDFFAHKDLASITGLVSGWRFGTDGQTTVPNLVDGEAPCVLSGSPDYVRARI</sequence>
<proteinExistence type="predicted"/>
<evidence type="ECO:0000313" key="2">
    <source>
        <dbReference type="Proteomes" id="UP000027215"/>
    </source>
</evidence>